<evidence type="ECO:0000313" key="7">
    <source>
        <dbReference type="EMBL" id="OGG03041.1"/>
    </source>
</evidence>
<reference evidence="7 8" key="1">
    <citation type="journal article" date="2016" name="Nat. Commun.">
        <title>Thousands of microbial genomes shed light on interconnected biogeochemical processes in an aquifer system.</title>
        <authorList>
            <person name="Anantharaman K."/>
            <person name="Brown C.T."/>
            <person name="Hug L.A."/>
            <person name="Sharon I."/>
            <person name="Castelle C.J."/>
            <person name="Probst A.J."/>
            <person name="Thomas B.C."/>
            <person name="Singh A."/>
            <person name="Wilkins M.J."/>
            <person name="Karaoz U."/>
            <person name="Brodie E.L."/>
            <person name="Williams K.H."/>
            <person name="Hubbard S.S."/>
            <person name="Banfield J.F."/>
        </authorList>
    </citation>
    <scope>NUCLEOTIDE SEQUENCE [LARGE SCALE GENOMIC DNA]</scope>
</reference>
<sequence>MKEISLKDLLEAGCHFGHKVTRWHPKAASFIYQPREGVHIIDLVKTRDWLKKAAEFVYEMGKERKILLFIASKRQARGVVSEAAKKAALPYMTNRWIGGFMTNFEEVKKNIDKMNTWRKEKTDGTWEQQYPKHEVVKFNKHLRKIECVYDGVEKMTNLPDAVFIVDINKEMTALKEAGRKEIPVVAMVDTNANPNLVDYPIPANDDAVGSIAYIVNFIADAYIEGTKIGQKKEEPTAAPADAKDIAGKKEEKPVEKKKESPKKKEKVKKSK</sequence>
<dbReference type="NCBIfam" id="TIGR01011">
    <property type="entry name" value="rpsB_bact"/>
    <property type="match status" value="1"/>
</dbReference>
<evidence type="ECO:0000256" key="1">
    <source>
        <dbReference type="ARBA" id="ARBA00006242"/>
    </source>
</evidence>
<evidence type="ECO:0000256" key="4">
    <source>
        <dbReference type="ARBA" id="ARBA00035256"/>
    </source>
</evidence>
<comment type="similarity">
    <text evidence="1 5">Belongs to the universal ribosomal protein uS2 family.</text>
</comment>
<dbReference type="AlphaFoldDB" id="A0A1F5YS38"/>
<feature type="compositionally biased region" description="Basic residues" evidence="6">
    <location>
        <begin position="259"/>
        <end position="271"/>
    </location>
</feature>
<dbReference type="HAMAP" id="MF_00291_B">
    <property type="entry name" value="Ribosomal_uS2_B"/>
    <property type="match status" value="1"/>
</dbReference>
<protein>
    <recommendedName>
        <fullName evidence="4 5">Small ribosomal subunit protein uS2</fullName>
    </recommendedName>
</protein>
<evidence type="ECO:0000256" key="6">
    <source>
        <dbReference type="SAM" id="MobiDB-lite"/>
    </source>
</evidence>
<name>A0A1F5YS38_9BACT</name>
<dbReference type="PANTHER" id="PTHR12534:SF0">
    <property type="entry name" value="SMALL RIBOSOMAL SUBUNIT PROTEIN US2M"/>
    <property type="match status" value="1"/>
</dbReference>
<evidence type="ECO:0000256" key="3">
    <source>
        <dbReference type="ARBA" id="ARBA00023274"/>
    </source>
</evidence>
<comment type="caution">
    <text evidence="7">The sequence shown here is derived from an EMBL/GenBank/DDBJ whole genome shotgun (WGS) entry which is preliminary data.</text>
</comment>
<evidence type="ECO:0000313" key="8">
    <source>
        <dbReference type="Proteomes" id="UP000176665"/>
    </source>
</evidence>
<evidence type="ECO:0000256" key="2">
    <source>
        <dbReference type="ARBA" id="ARBA00022980"/>
    </source>
</evidence>
<feature type="compositionally biased region" description="Basic and acidic residues" evidence="6">
    <location>
        <begin position="230"/>
        <end position="258"/>
    </location>
</feature>
<dbReference type="Gene3D" id="3.40.50.10490">
    <property type="entry name" value="Glucose-6-phosphate isomerase like protein, domain 1"/>
    <property type="match status" value="1"/>
</dbReference>
<dbReference type="InterPro" id="IPR005706">
    <property type="entry name" value="Ribosomal_uS2_bac/mit/plastid"/>
</dbReference>
<organism evidence="7 8">
    <name type="scientific">Candidatus Gottesmanbacteria bacterium RBG_16_37_8</name>
    <dbReference type="NCBI Taxonomy" id="1798371"/>
    <lineage>
        <taxon>Bacteria</taxon>
        <taxon>Candidatus Gottesmaniibacteriota</taxon>
    </lineage>
</organism>
<accession>A0A1F5YS38</accession>
<dbReference type="GO" id="GO:0015935">
    <property type="term" value="C:small ribosomal subunit"/>
    <property type="evidence" value="ECO:0007669"/>
    <property type="project" value="InterPro"/>
</dbReference>
<dbReference type="GO" id="GO:0003735">
    <property type="term" value="F:structural constituent of ribosome"/>
    <property type="evidence" value="ECO:0007669"/>
    <property type="project" value="InterPro"/>
</dbReference>
<dbReference type="GO" id="GO:0006412">
    <property type="term" value="P:translation"/>
    <property type="evidence" value="ECO:0007669"/>
    <property type="project" value="UniProtKB-UniRule"/>
</dbReference>
<evidence type="ECO:0000256" key="5">
    <source>
        <dbReference type="HAMAP-Rule" id="MF_00291"/>
    </source>
</evidence>
<dbReference type="InterPro" id="IPR001865">
    <property type="entry name" value="Ribosomal_uS2"/>
</dbReference>
<feature type="region of interest" description="Disordered" evidence="6">
    <location>
        <begin position="229"/>
        <end position="271"/>
    </location>
</feature>
<dbReference type="PANTHER" id="PTHR12534">
    <property type="entry name" value="30S RIBOSOMAL PROTEIN S2 PROKARYOTIC AND ORGANELLAR"/>
    <property type="match status" value="1"/>
</dbReference>
<dbReference type="EMBL" id="MFJA01000041">
    <property type="protein sequence ID" value="OGG03041.1"/>
    <property type="molecule type" value="Genomic_DNA"/>
</dbReference>
<dbReference type="Pfam" id="PF00318">
    <property type="entry name" value="Ribosomal_S2"/>
    <property type="match status" value="1"/>
</dbReference>
<gene>
    <name evidence="5" type="primary">rpsB</name>
    <name evidence="7" type="ORF">A2W14_07260</name>
</gene>
<proteinExistence type="inferred from homology"/>
<dbReference type="InterPro" id="IPR023591">
    <property type="entry name" value="Ribosomal_uS2_flav_dom_sf"/>
</dbReference>
<dbReference type="STRING" id="1798371.A2W14_07260"/>
<dbReference type="SUPFAM" id="SSF52313">
    <property type="entry name" value="Ribosomal protein S2"/>
    <property type="match status" value="1"/>
</dbReference>
<dbReference type="Gene3D" id="1.10.287.610">
    <property type="entry name" value="Helix hairpin bin"/>
    <property type="match status" value="1"/>
</dbReference>
<dbReference type="Proteomes" id="UP000176665">
    <property type="component" value="Unassembled WGS sequence"/>
</dbReference>
<keyword evidence="2 5" id="KW-0689">Ribosomal protein</keyword>
<dbReference type="PRINTS" id="PR00395">
    <property type="entry name" value="RIBOSOMALS2"/>
</dbReference>
<dbReference type="CDD" id="cd01425">
    <property type="entry name" value="RPS2"/>
    <property type="match status" value="1"/>
</dbReference>
<keyword evidence="3 5" id="KW-0687">Ribonucleoprotein</keyword>